<dbReference type="GO" id="GO:0006999">
    <property type="term" value="P:nuclear pore organization"/>
    <property type="evidence" value="ECO:0007669"/>
    <property type="project" value="TreeGrafter"/>
</dbReference>
<evidence type="ECO:0000313" key="6">
    <source>
        <dbReference type="Proteomes" id="UP001176961"/>
    </source>
</evidence>
<dbReference type="EMBL" id="CATQJL010000316">
    <property type="protein sequence ID" value="CAJ0606106.1"/>
    <property type="molecule type" value="Genomic_DNA"/>
</dbReference>
<dbReference type="GO" id="GO:0044611">
    <property type="term" value="C:nuclear pore inner ring"/>
    <property type="evidence" value="ECO:0007669"/>
    <property type="project" value="TreeGrafter"/>
</dbReference>
<dbReference type="Proteomes" id="UP001176961">
    <property type="component" value="Unassembled WGS sequence"/>
</dbReference>
<keyword evidence="3" id="KW-0813">Transport</keyword>
<protein>
    <recommendedName>
        <fullName evidence="7">Nuclear pore complex protein Nup205</fullName>
    </recommendedName>
</protein>
<evidence type="ECO:0000256" key="1">
    <source>
        <dbReference type="ARBA" id="ARBA00004123"/>
    </source>
</evidence>
<dbReference type="SUPFAM" id="SSF48371">
    <property type="entry name" value="ARM repeat"/>
    <property type="match status" value="1"/>
</dbReference>
<dbReference type="InterPro" id="IPR016024">
    <property type="entry name" value="ARM-type_fold"/>
</dbReference>
<dbReference type="InterPro" id="IPR021827">
    <property type="entry name" value="Nup186/Nup192/Nup205"/>
</dbReference>
<comment type="subcellular location">
    <subcellularLocation>
        <location evidence="1">Nucleus</location>
    </subcellularLocation>
</comment>
<evidence type="ECO:0008006" key="7">
    <source>
        <dbReference type="Google" id="ProtNLM"/>
    </source>
</evidence>
<reference evidence="5" key="1">
    <citation type="submission" date="2023-07" db="EMBL/GenBank/DDBJ databases">
        <authorList>
            <consortium name="CYATHOMIX"/>
        </authorList>
    </citation>
    <scope>NUCLEOTIDE SEQUENCE</scope>
    <source>
        <strain evidence="5">N/A</strain>
    </source>
</reference>
<organism evidence="5 6">
    <name type="scientific">Cylicocyclus nassatus</name>
    <name type="common">Nematode worm</name>
    <dbReference type="NCBI Taxonomy" id="53992"/>
    <lineage>
        <taxon>Eukaryota</taxon>
        <taxon>Metazoa</taxon>
        <taxon>Ecdysozoa</taxon>
        <taxon>Nematoda</taxon>
        <taxon>Chromadorea</taxon>
        <taxon>Rhabditida</taxon>
        <taxon>Rhabditina</taxon>
        <taxon>Rhabditomorpha</taxon>
        <taxon>Strongyloidea</taxon>
        <taxon>Strongylidae</taxon>
        <taxon>Cylicocyclus</taxon>
    </lineage>
</organism>
<comment type="similarity">
    <text evidence="2">Belongs to the NUP186/NUP192/NUP205 family.</text>
</comment>
<comment type="caution">
    <text evidence="5">The sequence shown here is derived from an EMBL/GenBank/DDBJ whole genome shotgun (WGS) entry which is preliminary data.</text>
</comment>
<dbReference type="PANTHER" id="PTHR31344:SF0">
    <property type="entry name" value="NUCLEAR PORE COMPLEX PROTEIN NUP205"/>
    <property type="match status" value="1"/>
</dbReference>
<evidence type="ECO:0000256" key="3">
    <source>
        <dbReference type="ARBA" id="ARBA00022448"/>
    </source>
</evidence>
<evidence type="ECO:0000313" key="5">
    <source>
        <dbReference type="EMBL" id="CAJ0606106.1"/>
    </source>
</evidence>
<dbReference type="Pfam" id="PF11894">
    <property type="entry name" value="Nup192"/>
    <property type="match status" value="1"/>
</dbReference>
<sequence>MWIEVRRACETVQNFTDIEDANACAELIKEVEKFKWRIQNILKNPGKSPTDRVKLKANAEIAIDGVKVTLDQSVCDETTIISDIFNLNEMDALQLVLSGESQRIHFDCLNRGLIAVVCYYDVHRLLAVLLRTMLEWDKESAHETLRAFIEQNFVHRTLFQHLLQLQATFTVTSEFHMLSLPHVNGLGGPRHQNLLRGVIEEIRENTAEALYSLCEWGAEHANEFLSDIYPILKGVPLAEKFAPHHLSAWTCLVKLTSSHVLSQTPSAATVLSNLVKEIRNETVWSDQSVCGTVQLACAIALRALAVSPADHLNITNVEVDVDKVVDRSIKNLALVFIRHGIIGSDSFKLCSTHVRVVDTLLKQLIALFPAKLMEIERNSEDELTWVDEVAESGQQVTPALHYENFLRCIADLYQLANDPKASETLKTCITELSLAYSSAGSMELCRFMERARVSHHVVHAVAYLDVLCAVCRTQQTASFIFDIFARVPPGDDVYVGWDHVMSALRSYERLFRERTGATSMFGHAISQPIKPIIPPRELIGLITWVNLARTVVDLDNDAAEIFLEERQWAVLDAALGVVSAPVPLALKGALLRLVAALAKREASVLRIWNALNAHGLCTFAENGALMGLQKELDERECAEETFDTSLGFVHLLKSLLSHSHITVPDFAAPYLQYLTKSIVSQMTSRAYRDIGQFYELEEVSLSALLGLLRRCYVDARAVVRRDPAVALLTQILNDTPVYRAICSVLLEDVNIHDQTSRTLKRTSAPALPAIELLSIAVSRYAALKTSIRSTDSDMMLAPLHTLLLSPLQPSGLNILDILLLYLEEAENLPRHALHAARILRELCAVRPSLQTRMVELLIARRMVARNVRAVRSALNPATIRFTIADMDAVEFDENDPVRARGEAALVLLETLSDSIETDPGETNLCSLLFGFNSSAAQISGQLFDIDAPPTGFHQVLSILEQFIASPDPFQLPFSALIEPAFRLLQRLVSVDCIYSQAVLRFVRSMDLIRQLVKSPFLSTPLSQNPTDSPTLLSVTRMISGSILHLAALEISSLLKSGHFEEPHEIYSTLLEPSDAVINQEETGDGGVNSLLLSLLRYGHVEITEEIEYPRLVHFNAQKLQAVFDVCKTTTVFNIAQYDIEYLHALLTREIVSTQAEDTGAVTREMEAVLTYGTDINAQLLQRGASEQLVSGCTALLNVMALFAPVPFFSITVQLNFLTDTAFLLVEYLSGCGADEQVAVCGTLFRLCKTICALTKQKYPEVTEQRNMLANLLNPILELLIQPGEWPLQAKICIYSSARVCLRNAYVAEETKDPNEKNADWLTSGLVVGEASTDPILEVLSSKAHELSQCIARDIVDLPQEHKATPLLLLSDVLHEDPRNFTSQISKTGVARYMTDLLAAMKIDWIALSKGDPDAMHEHALFKSLVLALTRLSLTESGWNALAELALPEVLAQLQMFAHPPKEVFLQPASIKLKSTPGELYVSSFEMVLHLCIAVCSKPKWKRLSFKILDVVHSQGELLSQLMRAEISCRMVDYASTLVQHIWQNDTTTRLVIDADSVLNQLRARPSGPNALQQVNRKPYSFLVPDHLCPEYPYRGTQITAS</sequence>
<accession>A0AA36H8I6</accession>
<evidence type="ECO:0000256" key="4">
    <source>
        <dbReference type="ARBA" id="ARBA00023242"/>
    </source>
</evidence>
<evidence type="ECO:0000256" key="2">
    <source>
        <dbReference type="ARBA" id="ARBA00005892"/>
    </source>
</evidence>
<dbReference type="GO" id="GO:0017056">
    <property type="term" value="F:structural constituent of nuclear pore"/>
    <property type="evidence" value="ECO:0007669"/>
    <property type="project" value="TreeGrafter"/>
</dbReference>
<name>A0AA36H8I6_CYLNA</name>
<proteinExistence type="inferred from homology"/>
<dbReference type="PANTHER" id="PTHR31344">
    <property type="entry name" value="NUCLEAR PORE COMPLEX PROTEIN NUP205"/>
    <property type="match status" value="1"/>
</dbReference>
<keyword evidence="4" id="KW-0539">Nucleus</keyword>
<gene>
    <name evidence="5" type="ORF">CYNAS_LOCUS18089</name>
</gene>
<keyword evidence="6" id="KW-1185">Reference proteome</keyword>